<sequence>MPEHAQQAVLGSKASENTKIHALYNHYYHEKSIPDIARIYARRPETIRNWIRQSQQTGPVSRGIAGAGRQPTAEQRLWIREYFLDSPFSCLDEARAAFKSKWNKSISASHVWIILNDCGMQWKAAVEQRAIHLKETEIIRFASEINSLSWTLYNIAFVGEASYDKQGMFRRRGYALKGNELVVRGEDYDRRPQLSTLTFLGCDGTLDTFAADGSFDRDTYADNCRQFALEPRRVMQYPGFYSIWIFDYAPEHQTAELVMNLRGLGIIPLFFPANYPFFNPMEVFFGLLEKRLRKDYSEGKVNAENLMLLVATALTHYRNYDFRPTFRQCGFVHAGGFDPSVSCESNAKEMGFH</sequence>
<evidence type="ECO:0000313" key="1">
    <source>
        <dbReference type="EMBL" id="TPX68977.1"/>
    </source>
</evidence>
<dbReference type="Proteomes" id="UP000320333">
    <property type="component" value="Unassembled WGS sequence"/>
</dbReference>
<reference evidence="1 2" key="1">
    <citation type="journal article" date="2019" name="Sci. Rep.">
        <title>Comparative genomics of chytrid fungi reveal insights into the obligate biotrophic and pathogenic lifestyle of Synchytrium endobioticum.</title>
        <authorList>
            <person name="van de Vossenberg B.T.L.H."/>
            <person name="Warris S."/>
            <person name="Nguyen H.D.T."/>
            <person name="van Gent-Pelzer M.P.E."/>
            <person name="Joly D.L."/>
            <person name="van de Geest H.C."/>
            <person name="Bonants P.J.M."/>
            <person name="Smith D.S."/>
            <person name="Levesque C.A."/>
            <person name="van der Lee T.A.J."/>
        </authorList>
    </citation>
    <scope>NUCLEOTIDE SEQUENCE [LARGE SCALE GENOMIC DNA]</scope>
    <source>
        <strain evidence="1 2">CBS 675.73</strain>
    </source>
</reference>
<accession>A0A507F027</accession>
<comment type="caution">
    <text evidence="1">The sequence shown here is derived from an EMBL/GenBank/DDBJ whole genome shotgun (WGS) entry which is preliminary data.</text>
</comment>
<dbReference type="InterPro" id="IPR009057">
    <property type="entry name" value="Homeodomain-like_sf"/>
</dbReference>
<dbReference type="SUPFAM" id="SSF46689">
    <property type="entry name" value="Homeodomain-like"/>
    <property type="match status" value="1"/>
</dbReference>
<organism evidence="1 2">
    <name type="scientific">Chytriomyces confervae</name>
    <dbReference type="NCBI Taxonomy" id="246404"/>
    <lineage>
        <taxon>Eukaryota</taxon>
        <taxon>Fungi</taxon>
        <taxon>Fungi incertae sedis</taxon>
        <taxon>Chytridiomycota</taxon>
        <taxon>Chytridiomycota incertae sedis</taxon>
        <taxon>Chytridiomycetes</taxon>
        <taxon>Chytridiales</taxon>
        <taxon>Chytriomycetaceae</taxon>
        <taxon>Chytriomyces</taxon>
    </lineage>
</organism>
<dbReference type="OrthoDB" id="79420at2759"/>
<dbReference type="Gene3D" id="3.30.420.10">
    <property type="entry name" value="Ribonuclease H-like superfamily/Ribonuclease H"/>
    <property type="match status" value="1"/>
</dbReference>
<keyword evidence="2" id="KW-1185">Reference proteome</keyword>
<protein>
    <recommendedName>
        <fullName evidence="3">Tc1-like transposase DDE domain-containing protein</fullName>
    </recommendedName>
</protein>
<dbReference type="InterPro" id="IPR036397">
    <property type="entry name" value="RNaseH_sf"/>
</dbReference>
<dbReference type="GO" id="GO:0003676">
    <property type="term" value="F:nucleic acid binding"/>
    <property type="evidence" value="ECO:0007669"/>
    <property type="project" value="InterPro"/>
</dbReference>
<name>A0A507F027_9FUNG</name>
<gene>
    <name evidence="1" type="ORF">CcCBS67573_g06980</name>
</gene>
<proteinExistence type="predicted"/>
<dbReference type="AlphaFoldDB" id="A0A507F027"/>
<evidence type="ECO:0000313" key="2">
    <source>
        <dbReference type="Proteomes" id="UP000320333"/>
    </source>
</evidence>
<dbReference type="STRING" id="246404.A0A507F027"/>
<dbReference type="EMBL" id="QEAP01000331">
    <property type="protein sequence ID" value="TPX68977.1"/>
    <property type="molecule type" value="Genomic_DNA"/>
</dbReference>
<evidence type="ECO:0008006" key="3">
    <source>
        <dbReference type="Google" id="ProtNLM"/>
    </source>
</evidence>